<name>K5WMI4_PHACS</name>
<dbReference type="KEGG" id="pco:PHACADRAFT_23743"/>
<dbReference type="EC" id="4.2.1.1" evidence="2 8"/>
<dbReference type="RefSeq" id="XP_007389563.1">
    <property type="nucleotide sequence ID" value="XM_007389501.1"/>
</dbReference>
<dbReference type="GO" id="GO:0008270">
    <property type="term" value="F:zinc ion binding"/>
    <property type="evidence" value="ECO:0007669"/>
    <property type="project" value="UniProtKB-UniRule"/>
</dbReference>
<dbReference type="GO" id="GO:0004089">
    <property type="term" value="F:carbonate dehydratase activity"/>
    <property type="evidence" value="ECO:0007669"/>
    <property type="project" value="UniProtKB-UniRule"/>
</dbReference>
<dbReference type="Proteomes" id="UP000008370">
    <property type="component" value="Unassembled WGS sequence"/>
</dbReference>
<evidence type="ECO:0000256" key="7">
    <source>
        <dbReference type="PIRSR" id="PIRSR601765-1"/>
    </source>
</evidence>
<feature type="binding site" evidence="7">
    <location>
        <position position="39"/>
    </location>
    <ligand>
        <name>Zn(2+)</name>
        <dbReference type="ChEBI" id="CHEBI:29105"/>
    </ligand>
</feature>
<evidence type="ECO:0000256" key="4">
    <source>
        <dbReference type="ARBA" id="ARBA00022833"/>
    </source>
</evidence>
<dbReference type="PANTHER" id="PTHR11002">
    <property type="entry name" value="CARBONIC ANHYDRASE"/>
    <property type="match status" value="1"/>
</dbReference>
<comment type="similarity">
    <text evidence="1 8">Belongs to the beta-class carbonic anhydrase family.</text>
</comment>
<dbReference type="FunCoup" id="K5WMI4">
    <property type="interactions" value="254"/>
</dbReference>
<dbReference type="HOGENOM" id="CLU_053879_3_2_1"/>
<dbReference type="SUPFAM" id="SSF53056">
    <property type="entry name" value="beta-carbonic anhydrase, cab"/>
    <property type="match status" value="1"/>
</dbReference>
<evidence type="ECO:0000256" key="5">
    <source>
        <dbReference type="ARBA" id="ARBA00023239"/>
    </source>
</evidence>
<dbReference type="InParanoid" id="K5WMI4"/>
<accession>K5WMI4</accession>
<dbReference type="PANTHER" id="PTHR11002:SF76">
    <property type="entry name" value="CARBONIC ANHYDRASE"/>
    <property type="match status" value="1"/>
</dbReference>
<feature type="binding site" evidence="7">
    <location>
        <position position="107"/>
    </location>
    <ligand>
        <name>Zn(2+)</name>
        <dbReference type="ChEBI" id="CHEBI:29105"/>
    </ligand>
</feature>
<keyword evidence="3 7" id="KW-0479">Metal-binding</keyword>
<dbReference type="STRING" id="650164.K5WMI4"/>
<evidence type="ECO:0000256" key="8">
    <source>
        <dbReference type="RuleBase" id="RU003956"/>
    </source>
</evidence>
<dbReference type="AlphaFoldDB" id="K5WMI4"/>
<keyword evidence="10" id="KW-1185">Reference proteome</keyword>
<keyword evidence="4 7" id="KW-0862">Zinc</keyword>
<comment type="cofactor">
    <cofactor evidence="7">
        <name>Zn(2+)</name>
        <dbReference type="ChEBI" id="CHEBI:29105"/>
    </cofactor>
    <text evidence="7">Binds 1 zinc ion per subunit.</text>
</comment>
<sequence>MSNSSTLNQLLMRNRQWAQLNSGLFPNGDQTPRILWIGCSDSRVPESVIFAGVPGEVFTHRNIAKYINALTPCTIVQAGDSSVLSAIAFAVTALGVEHIVVVGHTNCGGVGICVNSAEDKPRCFNRAKEGCGPTEPEETTQWPPPPPLDTWLAPIRQRAEKLQPTTVLQLIKDNVQQQVQNVVQTATVSNNWAGQGKGKLQGVHGWLYHLEDGLVEDLGFSANRPDRSE</sequence>
<evidence type="ECO:0000256" key="3">
    <source>
        <dbReference type="ARBA" id="ARBA00022723"/>
    </source>
</evidence>
<proteinExistence type="inferred from homology"/>
<evidence type="ECO:0000256" key="1">
    <source>
        <dbReference type="ARBA" id="ARBA00006217"/>
    </source>
</evidence>
<dbReference type="GeneID" id="18913661"/>
<dbReference type="OrthoDB" id="10248475at2759"/>
<feature type="binding site" evidence="7">
    <location>
        <position position="41"/>
    </location>
    <ligand>
        <name>Zn(2+)</name>
        <dbReference type="ChEBI" id="CHEBI:29105"/>
    </ligand>
</feature>
<reference evidence="9 10" key="1">
    <citation type="journal article" date="2012" name="BMC Genomics">
        <title>Comparative genomics of the white-rot fungi, Phanerochaete carnosa and P. chrysosporium, to elucidate the genetic basis of the distinct wood types they colonize.</title>
        <authorList>
            <person name="Suzuki H."/>
            <person name="MacDonald J."/>
            <person name="Syed K."/>
            <person name="Salamov A."/>
            <person name="Hori C."/>
            <person name="Aerts A."/>
            <person name="Henrissat B."/>
            <person name="Wiebenga A."/>
            <person name="vanKuyk P.A."/>
            <person name="Barry K."/>
            <person name="Lindquist E."/>
            <person name="LaButti K."/>
            <person name="Lapidus A."/>
            <person name="Lucas S."/>
            <person name="Coutinho P."/>
            <person name="Gong Y."/>
            <person name="Samejima M."/>
            <person name="Mahadevan R."/>
            <person name="Abou-Zaid M."/>
            <person name="de Vries R.P."/>
            <person name="Igarashi K."/>
            <person name="Yadav J.S."/>
            <person name="Grigoriev I.V."/>
            <person name="Master E.R."/>
        </authorList>
    </citation>
    <scope>NUCLEOTIDE SEQUENCE [LARGE SCALE GENOMIC DNA]</scope>
    <source>
        <strain evidence="9 10">HHB-10118-sp</strain>
    </source>
</reference>
<dbReference type="EMBL" id="JH930468">
    <property type="protein sequence ID" value="EKM60384.1"/>
    <property type="molecule type" value="Genomic_DNA"/>
</dbReference>
<dbReference type="InterPro" id="IPR001765">
    <property type="entry name" value="Carbonic_anhydrase"/>
</dbReference>
<protein>
    <recommendedName>
        <fullName evidence="2 8">Carbonic anhydrase</fullName>
        <ecNumber evidence="2 8">4.2.1.1</ecNumber>
    </recommendedName>
    <alternativeName>
        <fullName evidence="8">Carbonate dehydratase</fullName>
    </alternativeName>
</protein>
<comment type="function">
    <text evidence="8">Reversible hydration of carbon dioxide.</text>
</comment>
<feature type="binding site" evidence="7">
    <location>
        <position position="104"/>
    </location>
    <ligand>
        <name>Zn(2+)</name>
        <dbReference type="ChEBI" id="CHEBI:29105"/>
    </ligand>
</feature>
<organism evidence="9 10">
    <name type="scientific">Phanerochaete carnosa (strain HHB-10118-sp)</name>
    <name type="common">White-rot fungus</name>
    <name type="synonym">Peniophora carnosa</name>
    <dbReference type="NCBI Taxonomy" id="650164"/>
    <lineage>
        <taxon>Eukaryota</taxon>
        <taxon>Fungi</taxon>
        <taxon>Dikarya</taxon>
        <taxon>Basidiomycota</taxon>
        <taxon>Agaricomycotina</taxon>
        <taxon>Agaricomycetes</taxon>
        <taxon>Polyporales</taxon>
        <taxon>Phanerochaetaceae</taxon>
        <taxon>Phanerochaete</taxon>
    </lineage>
</organism>
<evidence type="ECO:0000313" key="10">
    <source>
        <dbReference type="Proteomes" id="UP000008370"/>
    </source>
</evidence>
<comment type="catalytic activity">
    <reaction evidence="6 8">
        <text>hydrogencarbonate + H(+) = CO2 + H2O</text>
        <dbReference type="Rhea" id="RHEA:10748"/>
        <dbReference type="ChEBI" id="CHEBI:15377"/>
        <dbReference type="ChEBI" id="CHEBI:15378"/>
        <dbReference type="ChEBI" id="CHEBI:16526"/>
        <dbReference type="ChEBI" id="CHEBI:17544"/>
        <dbReference type="EC" id="4.2.1.1"/>
    </reaction>
</comment>
<dbReference type="GO" id="GO:0071244">
    <property type="term" value="P:cellular response to carbon dioxide"/>
    <property type="evidence" value="ECO:0007669"/>
    <property type="project" value="TreeGrafter"/>
</dbReference>
<gene>
    <name evidence="9" type="ORF">PHACADRAFT_23743</name>
</gene>
<dbReference type="GO" id="GO:0034599">
    <property type="term" value="P:cellular response to oxidative stress"/>
    <property type="evidence" value="ECO:0007669"/>
    <property type="project" value="TreeGrafter"/>
</dbReference>
<keyword evidence="5 8" id="KW-0456">Lyase</keyword>
<evidence type="ECO:0000256" key="2">
    <source>
        <dbReference type="ARBA" id="ARBA00012925"/>
    </source>
</evidence>
<dbReference type="Pfam" id="PF00484">
    <property type="entry name" value="Pro_CA"/>
    <property type="match status" value="1"/>
</dbReference>
<dbReference type="InterPro" id="IPR036874">
    <property type="entry name" value="Carbonic_anhydrase_sf"/>
</dbReference>
<dbReference type="Gene3D" id="3.40.1050.10">
    <property type="entry name" value="Carbonic anhydrase"/>
    <property type="match status" value="1"/>
</dbReference>
<dbReference type="SMART" id="SM00947">
    <property type="entry name" value="Pro_CA"/>
    <property type="match status" value="1"/>
</dbReference>
<evidence type="ECO:0000313" key="9">
    <source>
        <dbReference type="EMBL" id="EKM60384.1"/>
    </source>
</evidence>
<evidence type="ECO:0000256" key="6">
    <source>
        <dbReference type="ARBA" id="ARBA00048348"/>
    </source>
</evidence>